<dbReference type="RefSeq" id="WP_290255509.1">
    <property type="nucleotide sequence ID" value="NZ_JAUGQQ010000015.1"/>
</dbReference>
<comment type="caution">
    <text evidence="2">The sequence shown here is derived from an EMBL/GenBank/DDBJ whole genome shotgun (WGS) entry which is preliminary data.</text>
</comment>
<dbReference type="EMBL" id="JAUGQQ010000015">
    <property type="protein sequence ID" value="MDN3725417.1"/>
    <property type="molecule type" value="Genomic_DNA"/>
</dbReference>
<dbReference type="Proteomes" id="UP001244787">
    <property type="component" value="Unassembled WGS sequence"/>
</dbReference>
<evidence type="ECO:0000313" key="3">
    <source>
        <dbReference type="Proteomes" id="UP001244787"/>
    </source>
</evidence>
<protein>
    <submittedName>
        <fullName evidence="2">Uncharacterized protein</fullName>
    </submittedName>
</protein>
<proteinExistence type="predicted"/>
<feature type="signal peptide" evidence="1">
    <location>
        <begin position="1"/>
        <end position="19"/>
    </location>
</feature>
<name>A0ABT8DJ50_9FLAO</name>
<organism evidence="2 3">
    <name type="scientific">Aequorivita aurantiaca</name>
    <dbReference type="NCBI Taxonomy" id="3053356"/>
    <lineage>
        <taxon>Bacteria</taxon>
        <taxon>Pseudomonadati</taxon>
        <taxon>Bacteroidota</taxon>
        <taxon>Flavobacteriia</taxon>
        <taxon>Flavobacteriales</taxon>
        <taxon>Flavobacteriaceae</taxon>
        <taxon>Aequorivita</taxon>
    </lineage>
</organism>
<keyword evidence="1" id="KW-0732">Signal</keyword>
<evidence type="ECO:0000256" key="1">
    <source>
        <dbReference type="SAM" id="SignalP"/>
    </source>
</evidence>
<gene>
    <name evidence="2" type="ORF">QRD02_13595</name>
</gene>
<sequence length="133" mass="14932">MTKFYAMLLLSLFGFISGAAQEKWTLAHENEKVKIEYVLTDCIDAANGFNFEYYILKIENKTNASLNLQYILGTPSTGATEEEISTNLILKPREIVKGACTDDGNLKYFSKDNSAKNARANQFLISKIKTYAL</sequence>
<keyword evidence="3" id="KW-1185">Reference proteome</keyword>
<evidence type="ECO:0000313" key="2">
    <source>
        <dbReference type="EMBL" id="MDN3725417.1"/>
    </source>
</evidence>
<reference evidence="2 3" key="1">
    <citation type="submission" date="2023-06" db="EMBL/GenBank/DDBJ databases">
        <authorList>
            <person name="Ye Y.-Q."/>
            <person name="Du Z.-J."/>
        </authorList>
    </citation>
    <scope>NUCLEOTIDE SEQUENCE [LARGE SCALE GENOMIC DNA]</scope>
    <source>
        <strain evidence="2 3">SDUM287046</strain>
    </source>
</reference>
<feature type="chain" id="PRO_5045487254" evidence="1">
    <location>
        <begin position="20"/>
        <end position="133"/>
    </location>
</feature>
<accession>A0ABT8DJ50</accession>